<dbReference type="Pfam" id="PF07508">
    <property type="entry name" value="Recombinase"/>
    <property type="match status" value="1"/>
</dbReference>
<dbReference type="AlphaFoldDB" id="A0A2N7RY88"/>
<evidence type="ECO:0000259" key="1">
    <source>
        <dbReference type="PROSITE" id="PS51736"/>
    </source>
</evidence>
<evidence type="ECO:0000313" key="3">
    <source>
        <dbReference type="EMBL" id="PMQ18838.1"/>
    </source>
</evidence>
<dbReference type="InterPro" id="IPR011109">
    <property type="entry name" value="DNA_bind_recombinase_dom"/>
</dbReference>
<dbReference type="RefSeq" id="WP_013350259.1">
    <property type="nucleotide sequence ID" value="NZ_JBQDTY010000066.1"/>
</dbReference>
<dbReference type="CDD" id="cd00338">
    <property type="entry name" value="Ser_Recombinase"/>
    <property type="match status" value="1"/>
</dbReference>
<comment type="caution">
    <text evidence="3">The sequence shown here is derived from an EMBL/GenBank/DDBJ whole genome shotgun (WGS) entry which is preliminary data.</text>
</comment>
<dbReference type="InterPro" id="IPR038109">
    <property type="entry name" value="DNA_bind_recomb_sf"/>
</dbReference>
<dbReference type="SMART" id="SM00857">
    <property type="entry name" value="Resolvase"/>
    <property type="match status" value="1"/>
</dbReference>
<dbReference type="GO" id="GO:0003677">
    <property type="term" value="F:DNA binding"/>
    <property type="evidence" value="ECO:0007669"/>
    <property type="project" value="InterPro"/>
</dbReference>
<sequence>MGHNEQEQTTVPLRAVVYVRISDDPEGSGRGVDRQETDCRAYAAAHGWEVAAVFRENDTSAFKQRTITLLSGERVRRVIRPQFRAMLKHLTDGQSQVMIAYDLDRAVRDPRDLEDLIDAKVLGGFTVRSVTGSLRLDTDSDVAMARVLVAMANKSSADTARRVARAAKQQAIEGTWHGGRVPFGYRAESGVLFIDPVTGPLVAEAMQRVLAGDSLYRIRKDWNERGILTTHGCAWSDRTLKLMLRNPSNKGVREYRPVLPDGTRAKSSKMQVQAAWPAIVDEETWQQVSDVLDARKQARNFHQPGSGAAKRMYPFSGLIRCSECGTAMIHRGNVYQCVPPTPGGCNRSIRSADISKLVEEAVLATFEQITLHPTQRQASGTDLAARVGLTATLEADRERLAQLDDDHYDGLIDKAMWVRQRARIAERIEATRREYTATMPEHTGPSIDVTTVAAEWQGRTPLWQYKATSLIMQAVLVHALPEGMNGATPARRRNESVEAFHLRRAAYRTEVLAHRVELIWRA</sequence>
<dbReference type="Pfam" id="PF13408">
    <property type="entry name" value="Zn_ribbon_recom"/>
    <property type="match status" value="1"/>
</dbReference>
<organism evidence="3 4">
    <name type="scientific">Glutamicibacter arilaitensis</name>
    <dbReference type="NCBI Taxonomy" id="256701"/>
    <lineage>
        <taxon>Bacteria</taxon>
        <taxon>Bacillati</taxon>
        <taxon>Actinomycetota</taxon>
        <taxon>Actinomycetes</taxon>
        <taxon>Micrococcales</taxon>
        <taxon>Micrococcaceae</taxon>
        <taxon>Glutamicibacter</taxon>
    </lineage>
</organism>
<feature type="domain" description="Recombinase" evidence="2">
    <location>
        <begin position="182"/>
        <end position="298"/>
    </location>
</feature>
<dbReference type="GeneID" id="303186516"/>
<dbReference type="PROSITE" id="PS51737">
    <property type="entry name" value="RECOMBINASE_DNA_BIND"/>
    <property type="match status" value="1"/>
</dbReference>
<feature type="domain" description="Resolvase/invertase-type recombinase catalytic" evidence="1">
    <location>
        <begin position="14"/>
        <end position="174"/>
    </location>
</feature>
<dbReference type="Pfam" id="PF00239">
    <property type="entry name" value="Resolvase"/>
    <property type="match status" value="1"/>
</dbReference>
<dbReference type="Proteomes" id="UP000235739">
    <property type="component" value="Unassembled WGS sequence"/>
</dbReference>
<dbReference type="InterPro" id="IPR006119">
    <property type="entry name" value="Resolv_N"/>
</dbReference>
<dbReference type="PANTHER" id="PTHR30461">
    <property type="entry name" value="DNA-INVERTASE FROM LAMBDOID PROPHAGE"/>
    <property type="match status" value="1"/>
</dbReference>
<protein>
    <submittedName>
        <fullName evidence="3">Recombinase family protein</fullName>
    </submittedName>
</protein>
<evidence type="ECO:0000313" key="4">
    <source>
        <dbReference type="Proteomes" id="UP000235739"/>
    </source>
</evidence>
<name>A0A2N7RY88_9MICC</name>
<accession>A0A2N7RY88</accession>
<dbReference type="Gene3D" id="3.90.1750.20">
    <property type="entry name" value="Putative Large Serine Recombinase, Chain B, Domain 2"/>
    <property type="match status" value="1"/>
</dbReference>
<dbReference type="InterPro" id="IPR036162">
    <property type="entry name" value="Resolvase-like_N_sf"/>
</dbReference>
<dbReference type="PROSITE" id="PS51736">
    <property type="entry name" value="RECOMBINASES_3"/>
    <property type="match status" value="1"/>
</dbReference>
<dbReference type="InterPro" id="IPR050639">
    <property type="entry name" value="SSR_resolvase"/>
</dbReference>
<dbReference type="SUPFAM" id="SSF53041">
    <property type="entry name" value="Resolvase-like"/>
    <property type="match status" value="1"/>
</dbReference>
<dbReference type="InterPro" id="IPR025827">
    <property type="entry name" value="Zn_ribbon_recom_dom"/>
</dbReference>
<evidence type="ECO:0000259" key="2">
    <source>
        <dbReference type="PROSITE" id="PS51737"/>
    </source>
</evidence>
<proteinExistence type="predicted"/>
<reference evidence="3 4" key="1">
    <citation type="journal article" date="2017" name="Elife">
        <title>Extensive horizontal gene transfer in cheese-associated bacteria.</title>
        <authorList>
            <person name="Bonham K.S."/>
            <person name="Wolfe B.E."/>
            <person name="Dutton R.J."/>
        </authorList>
    </citation>
    <scope>NUCLEOTIDE SEQUENCE [LARGE SCALE GENOMIC DNA]</scope>
    <source>
        <strain evidence="3 4">JB182</strain>
    </source>
</reference>
<dbReference type="GO" id="GO:0000150">
    <property type="term" value="F:DNA strand exchange activity"/>
    <property type="evidence" value="ECO:0007669"/>
    <property type="project" value="InterPro"/>
</dbReference>
<dbReference type="PANTHER" id="PTHR30461:SF23">
    <property type="entry name" value="DNA RECOMBINASE-RELATED"/>
    <property type="match status" value="1"/>
</dbReference>
<dbReference type="OMA" id="WNTAHIY"/>
<gene>
    <name evidence="3" type="ORF">CIK84_15740</name>
</gene>
<dbReference type="EMBL" id="PNQX01000003">
    <property type="protein sequence ID" value="PMQ18838.1"/>
    <property type="molecule type" value="Genomic_DNA"/>
</dbReference>
<dbReference type="Gene3D" id="3.40.50.1390">
    <property type="entry name" value="Resolvase, N-terminal catalytic domain"/>
    <property type="match status" value="1"/>
</dbReference>